<feature type="coiled-coil region" evidence="1">
    <location>
        <begin position="46"/>
        <end position="124"/>
    </location>
</feature>
<feature type="compositionally biased region" description="Polar residues" evidence="2">
    <location>
        <begin position="402"/>
        <end position="412"/>
    </location>
</feature>
<keyword evidence="4" id="KW-1185">Reference proteome</keyword>
<feature type="compositionally biased region" description="Polar residues" evidence="2">
    <location>
        <begin position="247"/>
        <end position="257"/>
    </location>
</feature>
<feature type="region of interest" description="Disordered" evidence="2">
    <location>
        <begin position="468"/>
        <end position="491"/>
    </location>
</feature>
<organism evidence="3 4">
    <name type="scientific">Datura stramonium</name>
    <name type="common">Jimsonweed</name>
    <name type="synonym">Common thornapple</name>
    <dbReference type="NCBI Taxonomy" id="4076"/>
    <lineage>
        <taxon>Eukaryota</taxon>
        <taxon>Viridiplantae</taxon>
        <taxon>Streptophyta</taxon>
        <taxon>Embryophyta</taxon>
        <taxon>Tracheophyta</taxon>
        <taxon>Spermatophyta</taxon>
        <taxon>Magnoliopsida</taxon>
        <taxon>eudicotyledons</taxon>
        <taxon>Gunneridae</taxon>
        <taxon>Pentapetalae</taxon>
        <taxon>asterids</taxon>
        <taxon>lamiids</taxon>
        <taxon>Solanales</taxon>
        <taxon>Solanaceae</taxon>
        <taxon>Solanoideae</taxon>
        <taxon>Datureae</taxon>
        <taxon>Datura</taxon>
    </lineage>
</organism>
<evidence type="ECO:0000256" key="1">
    <source>
        <dbReference type="SAM" id="Coils"/>
    </source>
</evidence>
<dbReference type="PANTHER" id="PTHR34380:SF3">
    <property type="entry name" value="FRIGIDA-LIKE PROTEIN"/>
    <property type="match status" value="1"/>
</dbReference>
<gene>
    <name evidence="3" type="ORF">HAX54_039392</name>
</gene>
<comment type="caution">
    <text evidence="3">The sequence shown here is derived from an EMBL/GenBank/DDBJ whole genome shotgun (WGS) entry which is preliminary data.</text>
</comment>
<evidence type="ECO:0000256" key="2">
    <source>
        <dbReference type="SAM" id="MobiDB-lite"/>
    </source>
</evidence>
<sequence>MMNPPNISPSSSVPEILSFLKKKSSFQDKDLSFVQRILLGREKNFKIELENVMKKSEEEKRRMEETYKRILADRLEDHKEKTQLLYERINELKKEGSEAGDKIRAYYEEKFKELNGRVSRLEEEMGKNDGLFDFHEVQVSSAENCSGKSRNEGIDNINLVPTEKSCPRDQSLQYAPSVCASAKADSNCNEQKESDHSDVADLEVETALQASGATGINLKINTLESSQGKDGVIDSHEVHLSRDPKSVCTSTGNSSGQSRHKGIDNINLVPTKKNCPGDQSFQCAPSACDSAQVESNSDKQKGSDHSEEAEPLPINLASECGDPTRNPLACEVVDRFKNNLNAVSDKPESSPVILFSESDDEMACASNRCGLGGNLTSCPQIKEVHAQDSSISTRKRKRSTNESENSDGSSFGRQMKVLTQEIVNGEKRFFAGDDSTNPECSSKTARVVPCPEKNSVFIRRCEDKDGVKYHSELPPRRSDKPNGFSNGNDSDLDNDSCSIKKIETFIKEGRKWLSEDDLCSAFEKDPELCWNAVCALYRQQISENKSSYSMSHIDEMSITTLGKYLTDGDSENKLSRTMSEVSLEYHRKCKRLAIRYCHQLFKIYHSKKDRLFCPAAGIL</sequence>
<proteinExistence type="predicted"/>
<keyword evidence="1" id="KW-0175">Coiled coil</keyword>
<feature type="region of interest" description="Disordered" evidence="2">
    <location>
        <begin position="384"/>
        <end position="414"/>
    </location>
</feature>
<dbReference type="EMBL" id="JACEIK010000546">
    <property type="protein sequence ID" value="MCD7458847.1"/>
    <property type="molecule type" value="Genomic_DNA"/>
</dbReference>
<name>A0ABS8SIW7_DATST</name>
<feature type="region of interest" description="Disordered" evidence="2">
    <location>
        <begin position="239"/>
        <end position="263"/>
    </location>
</feature>
<protein>
    <submittedName>
        <fullName evidence="3">Uncharacterized protein</fullName>
    </submittedName>
</protein>
<evidence type="ECO:0000313" key="3">
    <source>
        <dbReference type="EMBL" id="MCD7458847.1"/>
    </source>
</evidence>
<evidence type="ECO:0000313" key="4">
    <source>
        <dbReference type="Proteomes" id="UP000823775"/>
    </source>
</evidence>
<dbReference type="Proteomes" id="UP000823775">
    <property type="component" value="Unassembled WGS sequence"/>
</dbReference>
<accession>A0ABS8SIW7</accession>
<feature type="compositionally biased region" description="Basic and acidic residues" evidence="2">
    <location>
        <begin position="468"/>
        <end position="480"/>
    </location>
</feature>
<reference evidence="3 4" key="1">
    <citation type="journal article" date="2021" name="BMC Genomics">
        <title>Datura genome reveals duplications of psychoactive alkaloid biosynthetic genes and high mutation rate following tissue culture.</title>
        <authorList>
            <person name="Rajewski A."/>
            <person name="Carter-House D."/>
            <person name="Stajich J."/>
            <person name="Litt A."/>
        </authorList>
    </citation>
    <scope>NUCLEOTIDE SEQUENCE [LARGE SCALE GENOMIC DNA]</scope>
    <source>
        <strain evidence="3">AR-01</strain>
    </source>
</reference>
<dbReference type="PANTHER" id="PTHR34380">
    <property type="entry name" value="BNAA03G12380D PROTEIN"/>
    <property type="match status" value="1"/>
</dbReference>